<comment type="similarity">
    <text evidence="1">Belongs to the short-chain dehydrogenases/reductases (SDR) family.</text>
</comment>
<dbReference type="Pfam" id="PF13561">
    <property type="entry name" value="adh_short_C2"/>
    <property type="match status" value="1"/>
</dbReference>
<dbReference type="GO" id="GO:0003746">
    <property type="term" value="F:translation elongation factor activity"/>
    <property type="evidence" value="ECO:0007669"/>
    <property type="project" value="UniProtKB-KW"/>
</dbReference>
<accession>A0ABW2URX1</accession>
<dbReference type="RefSeq" id="WP_382357324.1">
    <property type="nucleotide sequence ID" value="NZ_JBHTGR010000001.1"/>
</dbReference>
<dbReference type="Proteomes" id="UP001596620">
    <property type="component" value="Unassembled WGS sequence"/>
</dbReference>
<dbReference type="InterPro" id="IPR002347">
    <property type="entry name" value="SDR_fam"/>
</dbReference>
<organism evidence="2 3">
    <name type="scientific">Lentibacillus kimchii</name>
    <dbReference type="NCBI Taxonomy" id="1542911"/>
    <lineage>
        <taxon>Bacteria</taxon>
        <taxon>Bacillati</taxon>
        <taxon>Bacillota</taxon>
        <taxon>Bacilli</taxon>
        <taxon>Bacillales</taxon>
        <taxon>Bacillaceae</taxon>
        <taxon>Lentibacillus</taxon>
    </lineage>
</organism>
<evidence type="ECO:0000256" key="1">
    <source>
        <dbReference type="ARBA" id="ARBA00006484"/>
    </source>
</evidence>
<comment type="caution">
    <text evidence="2">The sequence shown here is derived from an EMBL/GenBank/DDBJ whole genome shotgun (WGS) entry which is preliminary data.</text>
</comment>
<keyword evidence="2" id="KW-0251">Elongation factor</keyword>
<dbReference type="InterPro" id="IPR036291">
    <property type="entry name" value="NAD(P)-bd_dom_sf"/>
</dbReference>
<proteinExistence type="inferred from homology"/>
<evidence type="ECO:0000313" key="2">
    <source>
        <dbReference type="EMBL" id="MFC7745856.1"/>
    </source>
</evidence>
<evidence type="ECO:0000313" key="3">
    <source>
        <dbReference type="Proteomes" id="UP001596620"/>
    </source>
</evidence>
<sequence length="240" mass="26292">MGKNVLIIGASGDIGQAVVTQLGREGHQLMLHYYQNKHFLDKGRTGLDEEAVLLTIQADLSKTEGISHLLRQLVFPVDAVVFAGGRAHYGLFQNTDETLMDAMLTLHVKTPWIITKNLLPSMIQQKQGRIILITSIWGEAGAGDEVIYSSVKGAQNSFVKALDKETAPSGIAVNAVSPGFIDTKMNASLLSEEKEEIIKDIPARRAGTPDDVAQMVRFLMREKSDYVHGEIINISGGWHL</sequence>
<protein>
    <submittedName>
        <fullName evidence="2">Elongation factor P 5-aminopentanone reductase</fullName>
    </submittedName>
</protein>
<dbReference type="NCBIfam" id="NF047420">
    <property type="entry name" value="EF_P_mod_YmfI"/>
    <property type="match status" value="1"/>
</dbReference>
<keyword evidence="3" id="KW-1185">Reference proteome</keyword>
<dbReference type="Gene3D" id="3.40.50.720">
    <property type="entry name" value="NAD(P)-binding Rossmann-like Domain"/>
    <property type="match status" value="1"/>
</dbReference>
<dbReference type="PRINTS" id="PR00081">
    <property type="entry name" value="GDHRDH"/>
</dbReference>
<dbReference type="PANTHER" id="PTHR42879:SF2">
    <property type="entry name" value="3-OXOACYL-[ACYL-CARRIER-PROTEIN] REDUCTASE FABG"/>
    <property type="match status" value="1"/>
</dbReference>
<keyword evidence="2" id="KW-0648">Protein biosynthesis</keyword>
<name>A0ABW2URX1_9BACI</name>
<dbReference type="SUPFAM" id="SSF51735">
    <property type="entry name" value="NAD(P)-binding Rossmann-fold domains"/>
    <property type="match status" value="1"/>
</dbReference>
<dbReference type="InterPro" id="IPR050259">
    <property type="entry name" value="SDR"/>
</dbReference>
<reference evidence="3" key="1">
    <citation type="journal article" date="2019" name="Int. J. Syst. Evol. Microbiol.">
        <title>The Global Catalogue of Microorganisms (GCM) 10K type strain sequencing project: providing services to taxonomists for standard genome sequencing and annotation.</title>
        <authorList>
            <consortium name="The Broad Institute Genomics Platform"/>
            <consortium name="The Broad Institute Genome Sequencing Center for Infectious Disease"/>
            <person name="Wu L."/>
            <person name="Ma J."/>
        </authorList>
    </citation>
    <scope>NUCLEOTIDE SEQUENCE [LARGE SCALE GENOMIC DNA]</scope>
    <source>
        <strain evidence="3">JCM 30234</strain>
    </source>
</reference>
<dbReference type="CDD" id="cd05233">
    <property type="entry name" value="SDR_c"/>
    <property type="match status" value="1"/>
</dbReference>
<gene>
    <name evidence="2" type="primary">ymfI</name>
    <name evidence="2" type="ORF">ACFQU8_01190</name>
</gene>
<dbReference type="EMBL" id="JBHTGR010000001">
    <property type="protein sequence ID" value="MFC7745856.1"/>
    <property type="molecule type" value="Genomic_DNA"/>
</dbReference>
<dbReference type="PANTHER" id="PTHR42879">
    <property type="entry name" value="3-OXOACYL-(ACYL-CARRIER-PROTEIN) REDUCTASE"/>
    <property type="match status" value="1"/>
</dbReference>